<keyword evidence="8 11" id="KW-0663">Pyridoxal phosphate</keyword>
<dbReference type="Pfam" id="PF00155">
    <property type="entry name" value="Aminotran_1_2"/>
    <property type="match status" value="1"/>
</dbReference>
<reference evidence="13 14" key="1">
    <citation type="journal article" date="2012" name="J. Bacteriol.">
        <title>Genome sequence of a novel nicotine-degrading strain, Pseudomonas geniculata N1.</title>
        <authorList>
            <person name="Tang H."/>
            <person name="Yu H."/>
            <person name="Tai C."/>
            <person name="Huang K."/>
            <person name="Liu Y."/>
            <person name="Wang L."/>
            <person name="Yao Y."/>
            <person name="Wu G."/>
            <person name="Xu P."/>
        </authorList>
    </citation>
    <scope>NUCLEOTIDE SEQUENCE [LARGE SCALE GENOMIC DNA]</scope>
    <source>
        <strain evidence="13 14">N1</strain>
    </source>
</reference>
<evidence type="ECO:0000256" key="3">
    <source>
        <dbReference type="ARBA" id="ARBA00007970"/>
    </source>
</evidence>
<keyword evidence="7 11" id="KW-0808">Transferase</keyword>
<evidence type="ECO:0000256" key="9">
    <source>
        <dbReference type="ARBA" id="ARBA00023102"/>
    </source>
</evidence>
<dbReference type="Gene3D" id="3.40.640.10">
    <property type="entry name" value="Type I PLP-dependent aspartate aminotransferase-like (Major domain)"/>
    <property type="match status" value="1"/>
</dbReference>
<keyword evidence="6 11" id="KW-0028">Amino-acid biosynthesis</keyword>
<organism evidence="13 14">
    <name type="scientific">Stenotrophomonas geniculata N1</name>
    <dbReference type="NCBI Taxonomy" id="1167641"/>
    <lineage>
        <taxon>Bacteria</taxon>
        <taxon>Pseudomonadati</taxon>
        <taxon>Pseudomonadota</taxon>
        <taxon>Gammaproteobacteria</taxon>
        <taxon>Lysobacterales</taxon>
        <taxon>Lysobacteraceae</taxon>
        <taxon>Stenotrophomonas</taxon>
    </lineage>
</organism>
<evidence type="ECO:0000256" key="2">
    <source>
        <dbReference type="ARBA" id="ARBA00005011"/>
    </source>
</evidence>
<dbReference type="SUPFAM" id="SSF53383">
    <property type="entry name" value="PLP-dependent transferases"/>
    <property type="match status" value="1"/>
</dbReference>
<comment type="catalytic activity">
    <reaction evidence="10 11">
        <text>L-histidinol phosphate + 2-oxoglutarate = 3-(imidazol-4-yl)-2-oxopropyl phosphate + L-glutamate</text>
        <dbReference type="Rhea" id="RHEA:23744"/>
        <dbReference type="ChEBI" id="CHEBI:16810"/>
        <dbReference type="ChEBI" id="CHEBI:29985"/>
        <dbReference type="ChEBI" id="CHEBI:57766"/>
        <dbReference type="ChEBI" id="CHEBI:57980"/>
        <dbReference type="EC" id="2.6.1.9"/>
    </reaction>
</comment>
<comment type="cofactor">
    <cofactor evidence="1 11">
        <name>pyridoxal 5'-phosphate</name>
        <dbReference type="ChEBI" id="CHEBI:597326"/>
    </cofactor>
</comment>
<evidence type="ECO:0000256" key="4">
    <source>
        <dbReference type="ARBA" id="ARBA00011738"/>
    </source>
</evidence>
<keyword evidence="5 11" id="KW-0032">Aminotransferase</keyword>
<dbReference type="UniPathway" id="UPA00031">
    <property type="reaction ID" value="UER00012"/>
</dbReference>
<evidence type="ECO:0000256" key="6">
    <source>
        <dbReference type="ARBA" id="ARBA00022605"/>
    </source>
</evidence>
<dbReference type="AlphaFoldDB" id="A0A0L8A7Q3"/>
<dbReference type="PANTHER" id="PTHR42885:SF2">
    <property type="entry name" value="HISTIDINOL-PHOSPHATE AMINOTRANSFERASE"/>
    <property type="match status" value="1"/>
</dbReference>
<proteinExistence type="inferred from homology"/>
<comment type="caution">
    <text evidence="13">The sequence shown here is derived from an EMBL/GenBank/DDBJ whole genome shotgun (WGS) entry which is preliminary data.</text>
</comment>
<name>A0A0L8A7Q3_9GAMM</name>
<dbReference type="GO" id="GO:0030170">
    <property type="term" value="F:pyridoxal phosphate binding"/>
    <property type="evidence" value="ECO:0007669"/>
    <property type="project" value="InterPro"/>
</dbReference>
<dbReference type="RefSeq" id="WP_010482588.1">
    <property type="nucleotide sequence ID" value="NZ_AJLO02000029.1"/>
</dbReference>
<dbReference type="EC" id="2.6.1.9" evidence="11"/>
<evidence type="ECO:0000256" key="10">
    <source>
        <dbReference type="ARBA" id="ARBA00047481"/>
    </source>
</evidence>
<evidence type="ECO:0000256" key="7">
    <source>
        <dbReference type="ARBA" id="ARBA00022679"/>
    </source>
</evidence>
<comment type="pathway">
    <text evidence="2 11">Amino-acid biosynthesis; L-histidine biosynthesis; L-histidine from 5-phospho-alpha-D-ribose 1-diphosphate: step 7/9.</text>
</comment>
<dbReference type="GO" id="GO:0000105">
    <property type="term" value="P:L-histidine biosynthetic process"/>
    <property type="evidence" value="ECO:0007669"/>
    <property type="project" value="UniProtKB-UniRule"/>
</dbReference>
<dbReference type="OrthoDB" id="9813612at2"/>
<feature type="domain" description="Aminotransferase class I/classII large" evidence="12">
    <location>
        <begin position="35"/>
        <end position="357"/>
    </location>
</feature>
<accession>A0A0L8A7Q3</accession>
<gene>
    <name evidence="11" type="primary">hisC</name>
    <name evidence="13" type="ORF">W7K_15140</name>
</gene>
<dbReference type="Gene3D" id="3.90.1150.10">
    <property type="entry name" value="Aspartate Aminotransferase, domain 1"/>
    <property type="match status" value="1"/>
</dbReference>
<dbReference type="PANTHER" id="PTHR42885">
    <property type="entry name" value="HISTIDINOL-PHOSPHATE AMINOTRANSFERASE-RELATED"/>
    <property type="match status" value="1"/>
</dbReference>
<evidence type="ECO:0000256" key="5">
    <source>
        <dbReference type="ARBA" id="ARBA00022576"/>
    </source>
</evidence>
<dbReference type="InterPro" id="IPR005861">
    <property type="entry name" value="HisP_aminotrans"/>
</dbReference>
<evidence type="ECO:0000256" key="1">
    <source>
        <dbReference type="ARBA" id="ARBA00001933"/>
    </source>
</evidence>
<evidence type="ECO:0000313" key="13">
    <source>
        <dbReference type="EMBL" id="KOE98418.1"/>
    </source>
</evidence>
<sequence>MSAAADDVLALVRPDLQAFAGYSSARSAAVQGEVWLNANESAWANPADAAGSSRRYPEPQPLALREGLAALYGVTPQQLLIGRGSDEAIDLLVRALCVPGRDGVLVTPPVFGMYAVCARLQGAALLEVPLVDTEDGLRADLDAVIDTAKSRNAKLVFLCAPSNPAGSDIGLAEIERVAAALRGQALVVVDEAYVEYAQRPSATTLLAANPNLAVLRTLSKAHALAAARIGTLIAAPELIAVLRRCQAPYPVPTPCAELAVQALQPAALARTAERVTTVIAERERLRAALAGLPGVCRVYASAGNYLLVRFSDAQAAFDTLLAAGVVVRDQRAAPQLGDALRISIGSPEENDRVLAALSARRAAA</sequence>
<dbReference type="HAMAP" id="MF_01023">
    <property type="entry name" value="HisC_aminotrans_2"/>
    <property type="match status" value="1"/>
</dbReference>
<keyword evidence="9 11" id="KW-0368">Histidine biosynthesis</keyword>
<evidence type="ECO:0000256" key="8">
    <source>
        <dbReference type="ARBA" id="ARBA00022898"/>
    </source>
</evidence>
<feature type="modified residue" description="N6-(pyridoxal phosphate)lysine" evidence="11">
    <location>
        <position position="220"/>
    </location>
</feature>
<protein>
    <recommendedName>
        <fullName evidence="11">Histidinol-phosphate aminotransferase</fullName>
        <ecNumber evidence="11">2.6.1.9</ecNumber>
    </recommendedName>
    <alternativeName>
        <fullName evidence="11">Imidazole acetol-phosphate transaminase</fullName>
    </alternativeName>
</protein>
<dbReference type="NCBIfam" id="TIGR01141">
    <property type="entry name" value="hisC"/>
    <property type="match status" value="1"/>
</dbReference>
<dbReference type="Proteomes" id="UP000036890">
    <property type="component" value="Unassembled WGS sequence"/>
</dbReference>
<evidence type="ECO:0000256" key="11">
    <source>
        <dbReference type="HAMAP-Rule" id="MF_01023"/>
    </source>
</evidence>
<dbReference type="InterPro" id="IPR015421">
    <property type="entry name" value="PyrdxlP-dep_Trfase_major"/>
</dbReference>
<dbReference type="InterPro" id="IPR015424">
    <property type="entry name" value="PyrdxlP-dep_Trfase"/>
</dbReference>
<comment type="subunit">
    <text evidence="4 11">Homodimer.</text>
</comment>
<evidence type="ECO:0000259" key="12">
    <source>
        <dbReference type="Pfam" id="PF00155"/>
    </source>
</evidence>
<dbReference type="InterPro" id="IPR015422">
    <property type="entry name" value="PyrdxlP-dep_Trfase_small"/>
</dbReference>
<dbReference type="InterPro" id="IPR004839">
    <property type="entry name" value="Aminotransferase_I/II_large"/>
</dbReference>
<dbReference type="CDD" id="cd00609">
    <property type="entry name" value="AAT_like"/>
    <property type="match status" value="1"/>
</dbReference>
<dbReference type="GO" id="GO:0004400">
    <property type="term" value="F:histidinol-phosphate transaminase activity"/>
    <property type="evidence" value="ECO:0007669"/>
    <property type="project" value="UniProtKB-UniRule"/>
</dbReference>
<comment type="similarity">
    <text evidence="3 11">Belongs to the class-II pyridoxal-phosphate-dependent aminotransferase family. Histidinol-phosphate aminotransferase subfamily.</text>
</comment>
<evidence type="ECO:0000313" key="14">
    <source>
        <dbReference type="Proteomes" id="UP000036890"/>
    </source>
</evidence>
<dbReference type="EMBL" id="AJLO02000029">
    <property type="protein sequence ID" value="KOE98418.1"/>
    <property type="molecule type" value="Genomic_DNA"/>
</dbReference>